<feature type="transmembrane region" description="Helical" evidence="12">
    <location>
        <begin position="20"/>
        <end position="41"/>
    </location>
</feature>
<proteinExistence type="predicted"/>
<comment type="catalytic activity">
    <reaction evidence="1">
        <text>ATP + protein L-histidine = ADP + protein N-phospho-L-histidine.</text>
        <dbReference type="EC" id="2.7.13.3"/>
    </reaction>
</comment>
<evidence type="ECO:0000256" key="1">
    <source>
        <dbReference type="ARBA" id="ARBA00000085"/>
    </source>
</evidence>
<dbReference type="Pfam" id="PF00672">
    <property type="entry name" value="HAMP"/>
    <property type="match status" value="1"/>
</dbReference>
<keyword evidence="16" id="KW-1185">Reference proteome</keyword>
<evidence type="ECO:0000256" key="6">
    <source>
        <dbReference type="ARBA" id="ARBA00022692"/>
    </source>
</evidence>
<dbReference type="SMART" id="SM00388">
    <property type="entry name" value="HisKA"/>
    <property type="match status" value="1"/>
</dbReference>
<keyword evidence="10 12" id="KW-0472">Membrane</keyword>
<keyword evidence="7 15" id="KW-0418">Kinase</keyword>
<feature type="region of interest" description="Disordered" evidence="11">
    <location>
        <begin position="479"/>
        <end position="498"/>
    </location>
</feature>
<comment type="subcellular location">
    <subcellularLocation>
        <location evidence="2">Cell membrane</location>
    </subcellularLocation>
</comment>
<feature type="domain" description="Histidine kinase" evidence="13">
    <location>
        <begin position="268"/>
        <end position="471"/>
    </location>
</feature>
<dbReference type="Pfam" id="PF00512">
    <property type="entry name" value="HisKA"/>
    <property type="match status" value="1"/>
</dbReference>
<evidence type="ECO:0000256" key="11">
    <source>
        <dbReference type="SAM" id="MobiDB-lite"/>
    </source>
</evidence>
<dbReference type="RefSeq" id="WP_184219556.1">
    <property type="nucleotide sequence ID" value="NZ_JACHMD010000001.1"/>
</dbReference>
<name>A0A7W7BSL5_9MICO</name>
<comment type="caution">
    <text evidence="15">The sequence shown here is derived from an EMBL/GenBank/DDBJ whole genome shotgun (WGS) entry which is preliminary data.</text>
</comment>
<dbReference type="GO" id="GO:0005886">
    <property type="term" value="C:plasma membrane"/>
    <property type="evidence" value="ECO:0007669"/>
    <property type="project" value="UniProtKB-SubCell"/>
</dbReference>
<evidence type="ECO:0000256" key="2">
    <source>
        <dbReference type="ARBA" id="ARBA00004236"/>
    </source>
</evidence>
<feature type="domain" description="HAMP" evidence="14">
    <location>
        <begin position="208"/>
        <end position="260"/>
    </location>
</feature>
<dbReference type="PROSITE" id="PS50109">
    <property type="entry name" value="HIS_KIN"/>
    <property type="match status" value="1"/>
</dbReference>
<dbReference type="CDD" id="cd00075">
    <property type="entry name" value="HATPase"/>
    <property type="match status" value="1"/>
</dbReference>
<evidence type="ECO:0000256" key="8">
    <source>
        <dbReference type="ARBA" id="ARBA00022989"/>
    </source>
</evidence>
<accession>A0A7W7BSL5</accession>
<dbReference type="SMART" id="SM00304">
    <property type="entry name" value="HAMP"/>
    <property type="match status" value="1"/>
</dbReference>
<dbReference type="PANTHER" id="PTHR45436:SF5">
    <property type="entry name" value="SENSOR HISTIDINE KINASE TRCS"/>
    <property type="match status" value="1"/>
</dbReference>
<reference evidence="15 16" key="1">
    <citation type="submission" date="2020-08" db="EMBL/GenBank/DDBJ databases">
        <title>Sequencing the genomes of 1000 actinobacteria strains.</title>
        <authorList>
            <person name="Klenk H.-P."/>
        </authorList>
    </citation>
    <scope>NUCLEOTIDE SEQUENCE [LARGE SCALE GENOMIC DNA]</scope>
    <source>
        <strain evidence="15 16">DSM 24947</strain>
    </source>
</reference>
<feature type="transmembrane region" description="Helical" evidence="12">
    <location>
        <begin position="187"/>
        <end position="208"/>
    </location>
</feature>
<dbReference type="PRINTS" id="PR00344">
    <property type="entry name" value="BCTRLSENSOR"/>
</dbReference>
<dbReference type="PROSITE" id="PS50885">
    <property type="entry name" value="HAMP"/>
    <property type="match status" value="1"/>
</dbReference>
<dbReference type="InterPro" id="IPR003661">
    <property type="entry name" value="HisK_dim/P_dom"/>
</dbReference>
<gene>
    <name evidence="15" type="ORF">BKA24_002794</name>
</gene>
<dbReference type="InterPro" id="IPR003660">
    <property type="entry name" value="HAMP_dom"/>
</dbReference>
<dbReference type="InterPro" id="IPR050428">
    <property type="entry name" value="TCS_sensor_his_kinase"/>
</dbReference>
<dbReference type="SUPFAM" id="SSF47384">
    <property type="entry name" value="Homodimeric domain of signal transducing histidine kinase"/>
    <property type="match status" value="1"/>
</dbReference>
<evidence type="ECO:0000259" key="14">
    <source>
        <dbReference type="PROSITE" id="PS50885"/>
    </source>
</evidence>
<keyword evidence="4" id="KW-0597">Phosphoprotein</keyword>
<dbReference type="Gene3D" id="3.30.565.10">
    <property type="entry name" value="Histidine kinase-like ATPase, C-terminal domain"/>
    <property type="match status" value="1"/>
</dbReference>
<evidence type="ECO:0000256" key="5">
    <source>
        <dbReference type="ARBA" id="ARBA00022679"/>
    </source>
</evidence>
<organism evidence="15 16">
    <name type="scientific">Microbacterium marinum</name>
    <dbReference type="NCBI Taxonomy" id="421115"/>
    <lineage>
        <taxon>Bacteria</taxon>
        <taxon>Bacillati</taxon>
        <taxon>Actinomycetota</taxon>
        <taxon>Actinomycetes</taxon>
        <taxon>Micrococcales</taxon>
        <taxon>Microbacteriaceae</taxon>
        <taxon>Microbacterium</taxon>
    </lineage>
</organism>
<evidence type="ECO:0000256" key="9">
    <source>
        <dbReference type="ARBA" id="ARBA00023012"/>
    </source>
</evidence>
<dbReference type="SUPFAM" id="SSF158472">
    <property type="entry name" value="HAMP domain-like"/>
    <property type="match status" value="1"/>
</dbReference>
<evidence type="ECO:0000313" key="16">
    <source>
        <dbReference type="Proteomes" id="UP000573729"/>
    </source>
</evidence>
<sequence length="498" mass="52113">MDQPAHHRRRFAVSVRTRIVTAITLVAALGLASVGITVFFVERANILRNIDDRLHDNLDSARFIVENGADGRGTWDAADSALYDVVQRMSPDDNTGALGLIGGRAVMKPGIRLDVDLTSAPGFAADAAGAVAEGDPIIGSYLADGVAWRYLAAPIAVDGATAAEETVFVLAYDIDAELAELGHAGQAYLWAAGGALLVVTAVAFIVSTRLLRPLRRMRETAERVSGQSLDERLPIDGRDDVADLAETINAMLDRLDAALDSQRQLLNDVGHELKTPITIVRGNLEVMDPNDPADAVSSRDLAVDELDRMAGLVQDLASAASLHGPSPIKTMPVDAGDLVQQVVRKASSLAGASVIPGSIADVVIEADADRLTQALLQLAQNAVTHGRGDIVIGSRVVPGAVEFWVRDHGAGVPDEAKPLVFERFHRGDENGGSGLGLNIVQVIARAHGGNARVADAAGGGAVFLIAIPHEGAEPVPTDAALPAVAPAPPLPPLVREDA</sequence>
<dbReference type="Proteomes" id="UP000573729">
    <property type="component" value="Unassembled WGS sequence"/>
</dbReference>
<dbReference type="SUPFAM" id="SSF55874">
    <property type="entry name" value="ATPase domain of HSP90 chaperone/DNA topoisomerase II/histidine kinase"/>
    <property type="match status" value="1"/>
</dbReference>
<dbReference type="InterPro" id="IPR003594">
    <property type="entry name" value="HATPase_dom"/>
</dbReference>
<dbReference type="Gene3D" id="1.10.287.130">
    <property type="match status" value="1"/>
</dbReference>
<evidence type="ECO:0000256" key="12">
    <source>
        <dbReference type="SAM" id="Phobius"/>
    </source>
</evidence>
<dbReference type="Gene3D" id="6.10.340.10">
    <property type="match status" value="1"/>
</dbReference>
<dbReference type="InterPro" id="IPR036890">
    <property type="entry name" value="HATPase_C_sf"/>
</dbReference>
<protein>
    <recommendedName>
        <fullName evidence="3">histidine kinase</fullName>
        <ecNumber evidence="3">2.7.13.3</ecNumber>
    </recommendedName>
</protein>
<keyword evidence="9" id="KW-0902">Two-component regulatory system</keyword>
<dbReference type="CDD" id="cd00082">
    <property type="entry name" value="HisKA"/>
    <property type="match status" value="1"/>
</dbReference>
<keyword evidence="8 12" id="KW-1133">Transmembrane helix</keyword>
<dbReference type="InterPro" id="IPR036097">
    <property type="entry name" value="HisK_dim/P_sf"/>
</dbReference>
<evidence type="ECO:0000256" key="10">
    <source>
        <dbReference type="ARBA" id="ARBA00023136"/>
    </source>
</evidence>
<dbReference type="AlphaFoldDB" id="A0A7W7BSL5"/>
<dbReference type="EC" id="2.7.13.3" evidence="3"/>
<dbReference type="InterPro" id="IPR005467">
    <property type="entry name" value="His_kinase_dom"/>
</dbReference>
<evidence type="ECO:0000313" key="15">
    <source>
        <dbReference type="EMBL" id="MBB4668085.1"/>
    </source>
</evidence>
<dbReference type="PANTHER" id="PTHR45436">
    <property type="entry name" value="SENSOR HISTIDINE KINASE YKOH"/>
    <property type="match status" value="1"/>
</dbReference>
<dbReference type="SMART" id="SM00387">
    <property type="entry name" value="HATPase_c"/>
    <property type="match status" value="1"/>
</dbReference>
<dbReference type="InterPro" id="IPR004358">
    <property type="entry name" value="Sig_transdc_His_kin-like_C"/>
</dbReference>
<evidence type="ECO:0000256" key="7">
    <source>
        <dbReference type="ARBA" id="ARBA00022777"/>
    </source>
</evidence>
<evidence type="ECO:0000259" key="13">
    <source>
        <dbReference type="PROSITE" id="PS50109"/>
    </source>
</evidence>
<evidence type="ECO:0000256" key="3">
    <source>
        <dbReference type="ARBA" id="ARBA00012438"/>
    </source>
</evidence>
<keyword evidence="6 12" id="KW-0812">Transmembrane</keyword>
<dbReference type="GO" id="GO:0000155">
    <property type="term" value="F:phosphorelay sensor kinase activity"/>
    <property type="evidence" value="ECO:0007669"/>
    <property type="project" value="InterPro"/>
</dbReference>
<dbReference type="Pfam" id="PF02518">
    <property type="entry name" value="HATPase_c"/>
    <property type="match status" value="1"/>
</dbReference>
<keyword evidence="5" id="KW-0808">Transferase</keyword>
<evidence type="ECO:0000256" key="4">
    <source>
        <dbReference type="ARBA" id="ARBA00022553"/>
    </source>
</evidence>
<dbReference type="CDD" id="cd06225">
    <property type="entry name" value="HAMP"/>
    <property type="match status" value="1"/>
</dbReference>
<dbReference type="EMBL" id="JACHMD010000001">
    <property type="protein sequence ID" value="MBB4668085.1"/>
    <property type="molecule type" value="Genomic_DNA"/>
</dbReference>